<evidence type="ECO:0000313" key="2">
    <source>
        <dbReference type="EMBL" id="MEX6430688.1"/>
    </source>
</evidence>
<sequence length="108" mass="12166">MRKGWFWVGETRFADLVNEDRSYKPTVKSTGGKRLPDGAMVPLNRCEKRSGRKGLGLRSRRCEGKREGMTGPTISTGVRPLPPCRHSTQDELRLVCWIPFARLPIPTG</sequence>
<evidence type="ECO:0000313" key="3">
    <source>
        <dbReference type="Proteomes" id="UP001560267"/>
    </source>
</evidence>
<comment type="caution">
    <text evidence="2">The sequence shown here is derived from an EMBL/GenBank/DDBJ whole genome shotgun (WGS) entry which is preliminary data.</text>
</comment>
<gene>
    <name evidence="2" type="ORF">AB6A68_12710</name>
</gene>
<dbReference type="EMBL" id="JBFSHR010000073">
    <property type="protein sequence ID" value="MEX6430688.1"/>
    <property type="molecule type" value="Genomic_DNA"/>
</dbReference>
<name>A0ABV3Y542_9ACTN</name>
<keyword evidence="3" id="KW-1185">Reference proteome</keyword>
<evidence type="ECO:0000256" key="1">
    <source>
        <dbReference type="SAM" id="MobiDB-lite"/>
    </source>
</evidence>
<feature type="region of interest" description="Disordered" evidence="1">
    <location>
        <begin position="49"/>
        <end position="83"/>
    </location>
</feature>
<proteinExistence type="predicted"/>
<protein>
    <submittedName>
        <fullName evidence="2">Uncharacterized protein</fullName>
    </submittedName>
</protein>
<dbReference type="Proteomes" id="UP001560267">
    <property type="component" value="Unassembled WGS sequence"/>
</dbReference>
<dbReference type="RefSeq" id="WP_369084911.1">
    <property type="nucleotide sequence ID" value="NZ_JBFSHR010000073.1"/>
</dbReference>
<reference evidence="2 3" key="1">
    <citation type="submission" date="2024-07" db="EMBL/GenBank/DDBJ databases">
        <title>Draft Genome Sequence of Ferrimicrobium acidiphilum Strain YE2023, Isolated from a Pulp of Bioleach Reactor.</title>
        <authorList>
            <person name="Elkina Y.A."/>
            <person name="Bulaeva A.G."/>
            <person name="Beletsky A.V."/>
            <person name="Mardanov A.V."/>
        </authorList>
    </citation>
    <scope>NUCLEOTIDE SEQUENCE [LARGE SCALE GENOMIC DNA]</scope>
    <source>
        <strain evidence="2 3">YE2023</strain>
    </source>
</reference>
<organism evidence="2 3">
    <name type="scientific">Ferrimicrobium acidiphilum</name>
    <dbReference type="NCBI Taxonomy" id="121039"/>
    <lineage>
        <taxon>Bacteria</taxon>
        <taxon>Bacillati</taxon>
        <taxon>Actinomycetota</taxon>
        <taxon>Acidimicrobiia</taxon>
        <taxon>Acidimicrobiales</taxon>
        <taxon>Acidimicrobiaceae</taxon>
        <taxon>Ferrimicrobium</taxon>
    </lineage>
</organism>
<accession>A0ABV3Y542</accession>